<organism evidence="8 9">
    <name type="scientific">Alkalidesulfovibrio alkalitolerans DSM 16529</name>
    <dbReference type="NCBI Taxonomy" id="1121439"/>
    <lineage>
        <taxon>Bacteria</taxon>
        <taxon>Pseudomonadati</taxon>
        <taxon>Thermodesulfobacteriota</taxon>
        <taxon>Desulfovibrionia</taxon>
        <taxon>Desulfovibrionales</taxon>
        <taxon>Desulfovibrionaceae</taxon>
        <taxon>Alkalidesulfovibrio</taxon>
    </lineage>
</organism>
<evidence type="ECO:0000259" key="6">
    <source>
        <dbReference type="PROSITE" id="PS50234"/>
    </source>
</evidence>
<evidence type="ECO:0000256" key="1">
    <source>
        <dbReference type="ARBA" id="ARBA00004442"/>
    </source>
</evidence>
<dbReference type="Pfam" id="PF00691">
    <property type="entry name" value="OmpA"/>
    <property type="match status" value="1"/>
</dbReference>
<keyword evidence="9" id="KW-1185">Reference proteome</keyword>
<proteinExistence type="predicted"/>
<dbReference type="PROSITE" id="PS50234">
    <property type="entry name" value="VWFA"/>
    <property type="match status" value="1"/>
</dbReference>
<evidence type="ECO:0000259" key="7">
    <source>
        <dbReference type="PROSITE" id="PS51123"/>
    </source>
</evidence>
<name>S7TE62_9BACT</name>
<dbReference type="InterPro" id="IPR006665">
    <property type="entry name" value="OmpA-like"/>
</dbReference>
<dbReference type="EMBL" id="ATHI01000005">
    <property type="protein sequence ID" value="EPR34986.1"/>
    <property type="molecule type" value="Genomic_DNA"/>
</dbReference>
<feature type="domain" description="OmpA-like" evidence="7">
    <location>
        <begin position="235"/>
        <end position="353"/>
    </location>
</feature>
<dbReference type="SMART" id="SM00327">
    <property type="entry name" value="VWA"/>
    <property type="match status" value="1"/>
</dbReference>
<feature type="chain" id="PRO_5004557093" evidence="5">
    <location>
        <begin position="30"/>
        <end position="353"/>
    </location>
</feature>
<gene>
    <name evidence="8" type="ORF">dsat_2349</name>
</gene>
<dbReference type="eggNOG" id="COG2885">
    <property type="taxonomic scope" value="Bacteria"/>
</dbReference>
<dbReference type="PANTHER" id="PTHR30329">
    <property type="entry name" value="STATOR ELEMENT OF FLAGELLAR MOTOR COMPLEX"/>
    <property type="match status" value="1"/>
</dbReference>
<feature type="domain" description="VWFA" evidence="6">
    <location>
        <begin position="41"/>
        <end position="233"/>
    </location>
</feature>
<comment type="subcellular location">
    <subcellularLocation>
        <location evidence="1">Cell outer membrane</location>
    </subcellularLocation>
</comment>
<reference evidence="8 9" key="1">
    <citation type="journal article" date="2013" name="Genome Announc.">
        <title>Draft genome sequences for three mercury-methylating, sulfate-reducing bacteria.</title>
        <authorList>
            <person name="Brown S.D."/>
            <person name="Hurt R.A.Jr."/>
            <person name="Gilmour C.C."/>
            <person name="Elias D.A."/>
        </authorList>
    </citation>
    <scope>NUCLEOTIDE SEQUENCE [LARGE SCALE GENOMIC DNA]</scope>
    <source>
        <strain evidence="8 9">DSM 16529</strain>
    </source>
</reference>
<keyword evidence="5" id="KW-0732">Signal</keyword>
<keyword evidence="3" id="KW-0998">Cell outer membrane</keyword>
<evidence type="ECO:0000313" key="8">
    <source>
        <dbReference type="EMBL" id="EPR34986.1"/>
    </source>
</evidence>
<protein>
    <submittedName>
        <fullName evidence="8">OmpA/MotB domain protein</fullName>
    </submittedName>
</protein>
<dbReference type="InterPro" id="IPR036737">
    <property type="entry name" value="OmpA-like_sf"/>
</dbReference>
<accession>S7TE62</accession>
<sequence>MRTIRLTPLHALLAAIALMIAALPGAAQASAMSRYVQTADNFVILFDSSGSMAAPYAPSGTDRLNAAIDLLKAVNRDIPEFDYTAALYTFTPWKEYYGPRPYDKAAFDRAIDALPREVAGGRAFGPPTPIGEAMWKLSDLIKDFKGRTVVILFSDGINTDSHDPIRYARSIASRHDVCFMVVSLATTPPGRELLNGIATASPCSINVDFDYAVRNPEVCTGQLCSLVPLTEVVVVEEERFIPVTSIWFDFDKSDIKPWAATMLDAAAAELKKDSRSTIYLAGFTDTTGPEKYNQGLSMRRALAAKEYLVSKHGIGTERIVARWYGEDGPAATNETAAGRRLNRRVEFVIVPGK</sequence>
<feature type="signal peptide" evidence="5">
    <location>
        <begin position="1"/>
        <end position="29"/>
    </location>
</feature>
<dbReference type="RefSeq" id="WP_020886235.1">
    <property type="nucleotide sequence ID" value="NZ_ATHI01000005.1"/>
</dbReference>
<evidence type="ECO:0000256" key="4">
    <source>
        <dbReference type="PROSITE-ProRule" id="PRU00473"/>
    </source>
</evidence>
<dbReference type="SUPFAM" id="SSF53300">
    <property type="entry name" value="vWA-like"/>
    <property type="match status" value="1"/>
</dbReference>
<dbReference type="AlphaFoldDB" id="S7TE62"/>
<dbReference type="CDD" id="cd07185">
    <property type="entry name" value="OmpA_C-like"/>
    <property type="match status" value="1"/>
</dbReference>
<dbReference type="PROSITE" id="PS51123">
    <property type="entry name" value="OMPA_2"/>
    <property type="match status" value="1"/>
</dbReference>
<dbReference type="SUPFAM" id="SSF103088">
    <property type="entry name" value="OmpA-like"/>
    <property type="match status" value="1"/>
</dbReference>
<dbReference type="PATRIC" id="fig|1121439.3.peg.741"/>
<dbReference type="Proteomes" id="UP000014975">
    <property type="component" value="Unassembled WGS sequence"/>
</dbReference>
<dbReference type="InterPro" id="IPR050330">
    <property type="entry name" value="Bact_OuterMem_StrucFunc"/>
</dbReference>
<evidence type="ECO:0000313" key="9">
    <source>
        <dbReference type="Proteomes" id="UP000014975"/>
    </source>
</evidence>
<dbReference type="GO" id="GO:0009279">
    <property type="term" value="C:cell outer membrane"/>
    <property type="evidence" value="ECO:0007669"/>
    <property type="project" value="UniProtKB-SubCell"/>
</dbReference>
<keyword evidence="2 4" id="KW-0472">Membrane</keyword>
<dbReference type="CDD" id="cd00198">
    <property type="entry name" value="vWFA"/>
    <property type="match status" value="1"/>
</dbReference>
<dbReference type="InterPro" id="IPR036465">
    <property type="entry name" value="vWFA_dom_sf"/>
</dbReference>
<dbReference type="PANTHER" id="PTHR30329:SF21">
    <property type="entry name" value="LIPOPROTEIN YIAD-RELATED"/>
    <property type="match status" value="1"/>
</dbReference>
<dbReference type="OrthoDB" id="9805566at2"/>
<evidence type="ECO:0000256" key="2">
    <source>
        <dbReference type="ARBA" id="ARBA00023136"/>
    </source>
</evidence>
<dbReference type="Gene3D" id="3.40.50.410">
    <property type="entry name" value="von Willebrand factor, type A domain"/>
    <property type="match status" value="1"/>
</dbReference>
<dbReference type="InterPro" id="IPR002035">
    <property type="entry name" value="VWF_A"/>
</dbReference>
<dbReference type="Gene3D" id="3.30.1330.60">
    <property type="entry name" value="OmpA-like domain"/>
    <property type="match status" value="1"/>
</dbReference>
<evidence type="ECO:0000256" key="5">
    <source>
        <dbReference type="SAM" id="SignalP"/>
    </source>
</evidence>
<comment type="caution">
    <text evidence="8">The sequence shown here is derived from an EMBL/GenBank/DDBJ whole genome shotgun (WGS) entry which is preliminary data.</text>
</comment>
<dbReference type="InterPro" id="IPR006664">
    <property type="entry name" value="OMP_bac"/>
</dbReference>
<dbReference type="PRINTS" id="PR01021">
    <property type="entry name" value="OMPADOMAIN"/>
</dbReference>
<evidence type="ECO:0000256" key="3">
    <source>
        <dbReference type="ARBA" id="ARBA00023237"/>
    </source>
</evidence>
<dbReference type="STRING" id="1121439.dsat_2349"/>